<dbReference type="AlphaFoldDB" id="A0AAV2T737"/>
<evidence type="ECO:0000313" key="11">
    <source>
        <dbReference type="EMBL" id="CAL5132666.1"/>
    </source>
</evidence>
<comment type="function">
    <text evidence="7">Accessory protein for the calcitonin gene-related peptide (CGRP) receptor. It modulates CGRP responsiveness in a variety of tissues.</text>
</comment>
<evidence type="ECO:0000256" key="6">
    <source>
        <dbReference type="ARBA" id="ARBA00023242"/>
    </source>
</evidence>
<dbReference type="GO" id="GO:0006384">
    <property type="term" value="P:transcription initiation at RNA polymerase III promoter"/>
    <property type="evidence" value="ECO:0007669"/>
    <property type="project" value="InterPro"/>
</dbReference>
<name>A0AAV2T737_CALDB</name>
<proteinExistence type="inferred from homology"/>
<dbReference type="PANTHER" id="PTHR15561">
    <property type="entry name" value="CALCITONIN GENE-RELATED PEPTIDE-RECEPTOR COMPONENT PROTEIN"/>
    <property type="match status" value="1"/>
</dbReference>
<evidence type="ECO:0000256" key="7">
    <source>
        <dbReference type="ARBA" id="ARBA00043924"/>
    </source>
</evidence>
<dbReference type="InterPro" id="IPR006590">
    <property type="entry name" value="RNA_pol_Rpb4/RPC9_core"/>
</dbReference>
<sequence>MEVERKSIRYLTNFEVLQLINSRLESKKKIRSQQTLLYTSSKYLKTKTSCSTQTPEAIHKFCQAVKRFRLTRLEILMLINHCPSTQVELSVLIGDLDSRLTAKDTDRLLGLVAKHFPEGVTASQAINSAGVSEETDITSQ</sequence>
<evidence type="ECO:0000256" key="1">
    <source>
        <dbReference type="ARBA" id="ARBA00004123"/>
    </source>
</evidence>
<dbReference type="GO" id="GO:0005666">
    <property type="term" value="C:RNA polymerase III complex"/>
    <property type="evidence" value="ECO:0007669"/>
    <property type="project" value="InterPro"/>
</dbReference>
<dbReference type="SMART" id="SM00657">
    <property type="entry name" value="RPOL4c"/>
    <property type="match status" value="1"/>
</dbReference>
<protein>
    <recommendedName>
        <fullName evidence="3">DNA-directed RNA polymerase III subunit RPC9</fullName>
    </recommendedName>
</protein>
<dbReference type="GO" id="GO:0000166">
    <property type="term" value="F:nucleotide binding"/>
    <property type="evidence" value="ECO:0007669"/>
    <property type="project" value="InterPro"/>
</dbReference>
<evidence type="ECO:0000256" key="3">
    <source>
        <dbReference type="ARBA" id="ARBA00016672"/>
    </source>
</evidence>
<dbReference type="Pfam" id="PF03874">
    <property type="entry name" value="RNA_pol_Rpb4"/>
    <property type="match status" value="1"/>
</dbReference>
<dbReference type="SUPFAM" id="SSF47819">
    <property type="entry name" value="HRDC-like"/>
    <property type="match status" value="1"/>
</dbReference>
<evidence type="ECO:0000256" key="2">
    <source>
        <dbReference type="ARBA" id="ARBA00006898"/>
    </source>
</evidence>
<evidence type="ECO:0000259" key="10">
    <source>
        <dbReference type="SMART" id="SM00657"/>
    </source>
</evidence>
<comment type="subunit">
    <text evidence="8">Component of the RNA polymerase III complex consisting of 17 subunits: a ten-subunit horseshoe-shaped catalytic core composed of POLR3A/RPC1, POLR3B/RPC2, POLR1C/RPAC1, POLR1D/RPAC2, POLR3K/RPC10, POLR2E/RPABC1, POLR2F/RPABC2, POLR2H/RPABC3, POLR2K/RPABC4 and POLR2L/RPABC5; a mobile stalk composed of two subunits POLR3H/RPC8 and CRCP/RPC9, protruding from the core and functioning primarily in transcription initiation; and additional subunits homologous to general transcription factors of the RNA polymerase II machinery, POLR3C/RPC3-POLR3F/RPC6-POLR3G/RPC7 heterotrimer required for transcription initiation and POLR3D/RPC4-POLR3E/RPC5 heterodimer involved in both transcription initiation and termination.</text>
</comment>
<dbReference type="InterPro" id="IPR038846">
    <property type="entry name" value="RPC9"/>
</dbReference>
<reference evidence="11" key="1">
    <citation type="submission" date="2024-06" db="EMBL/GenBank/DDBJ databases">
        <authorList>
            <person name="Liu X."/>
            <person name="Lenzi L."/>
            <person name="Haldenby T S."/>
            <person name="Uol C."/>
        </authorList>
    </citation>
    <scope>NUCLEOTIDE SEQUENCE</scope>
</reference>
<dbReference type="InterPro" id="IPR038324">
    <property type="entry name" value="Rpb4/RPC9_sf"/>
</dbReference>
<comment type="function">
    <text evidence="9">DNA-dependent RNA polymerase catalyzes the transcription of DNA into RNA using the four ribonucleoside triphosphates as substrates. Specific peripheric component of RNA polymerase III (Pol III) which synthesizes small non-coding RNAs including 5S rRNA, snRNAs, tRNAs and miRNAs from at least 500 distinct genomic loci. With POLR3H/RPC8 forms a mobile stalk that protrudes from Pol III core and functions primarily in transcription initiation. Pol III plays a key role in sensing and limiting infection by intracellular bacteria and DNA viruses. Acts as nuclear and cytosolic DNA sensor involved in innate immune response. Can sense non-self dsDNA that serves as template for transcription into dsRNA. The non-self RNA polymerase III transcripts, such as Epstein-Barr virus-encoded RNAs (EBERs) induce type I interferon and NF-kappa-B through the RIG-I pathway.</text>
</comment>
<dbReference type="PANTHER" id="PTHR15561:SF0">
    <property type="entry name" value="DNA-DIRECTED RNA POLYMERASE III SUBUNIT RPC9"/>
    <property type="match status" value="1"/>
</dbReference>
<evidence type="ECO:0000256" key="8">
    <source>
        <dbReference type="ARBA" id="ARBA00044007"/>
    </source>
</evidence>
<keyword evidence="6" id="KW-0539">Nucleus</keyword>
<organism evidence="11 12">
    <name type="scientific">Calicophoron daubneyi</name>
    <name type="common">Rumen fluke</name>
    <name type="synonym">Paramphistomum daubneyi</name>
    <dbReference type="NCBI Taxonomy" id="300641"/>
    <lineage>
        <taxon>Eukaryota</taxon>
        <taxon>Metazoa</taxon>
        <taxon>Spiralia</taxon>
        <taxon>Lophotrochozoa</taxon>
        <taxon>Platyhelminthes</taxon>
        <taxon>Trematoda</taxon>
        <taxon>Digenea</taxon>
        <taxon>Plagiorchiida</taxon>
        <taxon>Pronocephalata</taxon>
        <taxon>Paramphistomoidea</taxon>
        <taxon>Paramphistomidae</taxon>
        <taxon>Calicophoron</taxon>
    </lineage>
</organism>
<dbReference type="InterPro" id="IPR010997">
    <property type="entry name" value="HRDC-like_sf"/>
</dbReference>
<dbReference type="EMBL" id="CAXLJL010000134">
    <property type="protein sequence ID" value="CAL5132666.1"/>
    <property type="molecule type" value="Genomic_DNA"/>
</dbReference>
<dbReference type="Proteomes" id="UP001497525">
    <property type="component" value="Unassembled WGS sequence"/>
</dbReference>
<evidence type="ECO:0000256" key="4">
    <source>
        <dbReference type="ARBA" id="ARBA00022478"/>
    </source>
</evidence>
<evidence type="ECO:0000256" key="5">
    <source>
        <dbReference type="ARBA" id="ARBA00023163"/>
    </source>
</evidence>
<keyword evidence="4" id="KW-0240">DNA-directed RNA polymerase</keyword>
<comment type="caution">
    <text evidence="11">The sequence shown here is derived from an EMBL/GenBank/DDBJ whole genome shotgun (WGS) entry which is preliminary data.</text>
</comment>
<comment type="subcellular location">
    <subcellularLocation>
        <location evidence="1">Nucleus</location>
    </subcellularLocation>
</comment>
<accession>A0AAV2T737</accession>
<gene>
    <name evidence="11" type="ORF">CDAUBV1_LOCUS5516</name>
</gene>
<dbReference type="InterPro" id="IPR005574">
    <property type="entry name" value="Rpb4/RPC9"/>
</dbReference>
<feature type="domain" description="RNA polymerase Rpb4/RPC9 core" evidence="10">
    <location>
        <begin position="1"/>
        <end position="122"/>
    </location>
</feature>
<evidence type="ECO:0000313" key="12">
    <source>
        <dbReference type="Proteomes" id="UP001497525"/>
    </source>
</evidence>
<evidence type="ECO:0000256" key="9">
    <source>
        <dbReference type="ARBA" id="ARBA00045808"/>
    </source>
</evidence>
<keyword evidence="5" id="KW-0804">Transcription</keyword>
<comment type="similarity">
    <text evidence="2">Belongs to the eukaryotic RPC9 RNA polymerase subunit family.</text>
</comment>
<dbReference type="Gene3D" id="1.20.1250.40">
    <property type="match status" value="1"/>
</dbReference>